<proteinExistence type="predicted"/>
<dbReference type="EMBL" id="CM023474">
    <property type="protein sequence ID" value="KAH7950252.1"/>
    <property type="molecule type" value="Genomic_DNA"/>
</dbReference>
<evidence type="ECO:0000313" key="2">
    <source>
        <dbReference type="Proteomes" id="UP000821865"/>
    </source>
</evidence>
<name>A0ACB8CTC9_DERSI</name>
<gene>
    <name evidence="1" type="ORF">HPB49_021562</name>
</gene>
<accession>A0ACB8CTC9</accession>
<sequence length="373" mass="42029">MPHEVKVRGFSELSEGLELDFVHSVPRELTCSLCQDLVGILWLSPSCEHHFCTRCLEALLGQASKSFCPVDQAEISRGQLVEDTSVQAKASQFQAWCPNRDQGCTITPRICDLKNHLRQCNQVMMSFAPPGDGGNGSSSANNEANGSAGSSGNMEPDGTPRCWMADFGCDFQGSASEVEAHENDWQQHRRMIVTRLSEYRRNLEDIQNERDMLRNQVNEVNATLKGLNLGFEHHCTHSAGTQNELRLRIQQMEQRLAQLDSQGATVQPQDEVITRPDGQFRWLLKEYSRTKRHQRHGTHRYASSPIFCTGVPGYRLQLRIHLNGMGQSRKGRFMAVQLVLLRGPNDSELPWPFRHRASPDLNSVDLIGVCKFS</sequence>
<comment type="caution">
    <text evidence="1">The sequence shown here is derived from an EMBL/GenBank/DDBJ whole genome shotgun (WGS) entry which is preliminary data.</text>
</comment>
<reference evidence="1" key="1">
    <citation type="submission" date="2020-05" db="EMBL/GenBank/DDBJ databases">
        <title>Large-scale comparative analyses of tick genomes elucidate their genetic diversity and vector capacities.</title>
        <authorList>
            <person name="Jia N."/>
            <person name="Wang J."/>
            <person name="Shi W."/>
            <person name="Du L."/>
            <person name="Sun Y."/>
            <person name="Zhan W."/>
            <person name="Jiang J."/>
            <person name="Wang Q."/>
            <person name="Zhang B."/>
            <person name="Ji P."/>
            <person name="Sakyi L.B."/>
            <person name="Cui X."/>
            <person name="Yuan T."/>
            <person name="Jiang B."/>
            <person name="Yang W."/>
            <person name="Lam T.T.-Y."/>
            <person name="Chang Q."/>
            <person name="Ding S."/>
            <person name="Wang X."/>
            <person name="Zhu J."/>
            <person name="Ruan X."/>
            <person name="Zhao L."/>
            <person name="Wei J."/>
            <person name="Que T."/>
            <person name="Du C."/>
            <person name="Cheng J."/>
            <person name="Dai P."/>
            <person name="Han X."/>
            <person name="Huang E."/>
            <person name="Gao Y."/>
            <person name="Liu J."/>
            <person name="Shao H."/>
            <person name="Ye R."/>
            <person name="Li L."/>
            <person name="Wei W."/>
            <person name="Wang X."/>
            <person name="Wang C."/>
            <person name="Yang T."/>
            <person name="Huo Q."/>
            <person name="Li W."/>
            <person name="Guo W."/>
            <person name="Chen H."/>
            <person name="Zhou L."/>
            <person name="Ni X."/>
            <person name="Tian J."/>
            <person name="Zhou Y."/>
            <person name="Sheng Y."/>
            <person name="Liu T."/>
            <person name="Pan Y."/>
            <person name="Xia L."/>
            <person name="Li J."/>
            <person name="Zhao F."/>
            <person name="Cao W."/>
        </authorList>
    </citation>
    <scope>NUCLEOTIDE SEQUENCE</scope>
    <source>
        <strain evidence="1">Dsil-2018</strain>
    </source>
</reference>
<dbReference type="Proteomes" id="UP000821865">
    <property type="component" value="Chromosome 5"/>
</dbReference>
<keyword evidence="2" id="KW-1185">Reference proteome</keyword>
<protein>
    <submittedName>
        <fullName evidence="1">Uncharacterized protein</fullName>
    </submittedName>
</protein>
<evidence type="ECO:0000313" key="1">
    <source>
        <dbReference type="EMBL" id="KAH7950252.1"/>
    </source>
</evidence>
<organism evidence="1 2">
    <name type="scientific">Dermacentor silvarum</name>
    <name type="common">Tick</name>
    <dbReference type="NCBI Taxonomy" id="543639"/>
    <lineage>
        <taxon>Eukaryota</taxon>
        <taxon>Metazoa</taxon>
        <taxon>Ecdysozoa</taxon>
        <taxon>Arthropoda</taxon>
        <taxon>Chelicerata</taxon>
        <taxon>Arachnida</taxon>
        <taxon>Acari</taxon>
        <taxon>Parasitiformes</taxon>
        <taxon>Ixodida</taxon>
        <taxon>Ixodoidea</taxon>
        <taxon>Ixodidae</taxon>
        <taxon>Rhipicephalinae</taxon>
        <taxon>Dermacentor</taxon>
    </lineage>
</organism>